<sequence length="80" mass="8525">MLTLIMWSLGLALMPLALGLVQALLAGARRLVSFSPSLTFDEFEERRDLCGLNSALSSHQAAIVGRISPTSGQSVSASRH</sequence>
<evidence type="ECO:0000313" key="1">
    <source>
        <dbReference type="EMBL" id="XBH05837.1"/>
    </source>
</evidence>
<proteinExistence type="predicted"/>
<dbReference type="RefSeq" id="WP_406698688.1">
    <property type="nucleotide sequence ID" value="NZ_CP155447.1"/>
</dbReference>
<gene>
    <name evidence="1" type="ORF">V5E97_07350</name>
</gene>
<reference evidence="1" key="1">
    <citation type="submission" date="2024-05" db="EMBL/GenBank/DDBJ databases">
        <title>Planctomycetes of the genus Singulisphaera possess chitinolytic capabilities.</title>
        <authorList>
            <person name="Ivanova A."/>
        </authorList>
    </citation>
    <scope>NUCLEOTIDE SEQUENCE</scope>
    <source>
        <strain evidence="1">Ch08T</strain>
    </source>
</reference>
<organism evidence="1">
    <name type="scientific">Singulisphaera sp. Ch08</name>
    <dbReference type="NCBI Taxonomy" id="3120278"/>
    <lineage>
        <taxon>Bacteria</taxon>
        <taxon>Pseudomonadati</taxon>
        <taxon>Planctomycetota</taxon>
        <taxon>Planctomycetia</taxon>
        <taxon>Isosphaerales</taxon>
        <taxon>Isosphaeraceae</taxon>
        <taxon>Singulisphaera</taxon>
    </lineage>
</organism>
<dbReference type="AlphaFoldDB" id="A0AAU7CLM0"/>
<accession>A0AAU7CLM0</accession>
<dbReference type="EMBL" id="CP155447">
    <property type="protein sequence ID" value="XBH05837.1"/>
    <property type="molecule type" value="Genomic_DNA"/>
</dbReference>
<name>A0AAU7CLM0_9BACT</name>
<protein>
    <submittedName>
        <fullName evidence="1">Uncharacterized protein</fullName>
    </submittedName>
</protein>